<dbReference type="SUPFAM" id="SSF52540">
    <property type="entry name" value="P-loop containing nucleoside triphosphate hydrolases"/>
    <property type="match status" value="1"/>
</dbReference>
<keyword evidence="6 7" id="KW-0472">Membrane</keyword>
<evidence type="ECO:0000256" key="3">
    <source>
        <dbReference type="ARBA" id="ARBA00022741"/>
    </source>
</evidence>
<evidence type="ECO:0000256" key="7">
    <source>
        <dbReference type="SAM" id="Phobius"/>
    </source>
</evidence>
<feature type="domain" description="ABC transporter" evidence="8">
    <location>
        <begin position="347"/>
        <end position="579"/>
    </location>
</feature>
<accession>A0A9Q9EXU4</accession>
<dbReference type="InterPro" id="IPR036640">
    <property type="entry name" value="ABC1_TM_sf"/>
</dbReference>
<dbReference type="RefSeq" id="WP_253699567.1">
    <property type="nucleotide sequence ID" value="NZ_CP051522.1"/>
</dbReference>
<dbReference type="GO" id="GO:0016887">
    <property type="term" value="F:ATP hydrolysis activity"/>
    <property type="evidence" value="ECO:0007669"/>
    <property type="project" value="InterPro"/>
</dbReference>
<keyword evidence="4 9" id="KW-0067">ATP-binding</keyword>
<dbReference type="PROSITE" id="PS50893">
    <property type="entry name" value="ABC_TRANSPORTER_2"/>
    <property type="match status" value="1"/>
</dbReference>
<name>A0A9Q9EXU4_TREDN</name>
<organism evidence="9 10">
    <name type="scientific">Treponema denticola</name>
    <dbReference type="NCBI Taxonomy" id="158"/>
    <lineage>
        <taxon>Bacteria</taxon>
        <taxon>Pseudomonadati</taxon>
        <taxon>Spirochaetota</taxon>
        <taxon>Spirochaetia</taxon>
        <taxon>Spirochaetales</taxon>
        <taxon>Treponemataceae</taxon>
        <taxon>Treponema</taxon>
    </lineage>
</organism>
<dbReference type="GO" id="GO:0005886">
    <property type="term" value="C:plasma membrane"/>
    <property type="evidence" value="ECO:0007669"/>
    <property type="project" value="UniProtKB-SubCell"/>
</dbReference>
<feature type="transmembrane region" description="Helical" evidence="7">
    <location>
        <begin position="63"/>
        <end position="83"/>
    </location>
</feature>
<dbReference type="GO" id="GO:0005524">
    <property type="term" value="F:ATP binding"/>
    <property type="evidence" value="ECO:0007669"/>
    <property type="project" value="UniProtKB-KW"/>
</dbReference>
<keyword evidence="5 7" id="KW-1133">Transmembrane helix</keyword>
<dbReference type="InterPro" id="IPR003439">
    <property type="entry name" value="ABC_transporter-like_ATP-bd"/>
</dbReference>
<sequence>MLNKKSKIIINALRLFYLSGPFTFIGVEILTFLQGFMPFLSLTVFKLIIDAASGHSNFAKNTLILSLVWGGAFLMQHLSLIVNETLRQNLNNKTHLRMNNMIMKKTISFHGIQNFESKEYREMERRLDFCSNMFPYFLHCFTDISQYIIQCASVFFIFGNIKFWIPIAIIFSLIPAVLTQKKLAVLDVELETELSQIQIREMYLRRNIIDPRYSKEFRIFNFFSVFSQQYNKIQNKIYNTKKKFELQTLKFNLLGFFPRLVVASAILYYIFLKVIAKQDVFYTVGMLALYLQSVFVFSDAFLQIAGWKTEVDRALQTIKYFFDYMDYKDSIEIPDDGLSVDEEIKEIRFEKVSFSYGDRAVLKDISFEIKLGSVVAIVGENGAGKTTLIKLLLRFYDASSGTIFINGIDIKKYDIHQYRKKISAIFQDFPKFELLLKESILPGNNGYFELSPEEVNILGDYFYKTLPEGLDTMLGTEFGGRELSGGEWQRIAILRGLKKNSAIFVVDEPTASIDPIQEARIYEKIMAHARKITIFITHRLGSIKKADSILVLRNGELIASGSHENLMNSCSYYNELYSNQANMYK</sequence>
<dbReference type="PANTHER" id="PTHR24221:SF646">
    <property type="entry name" value="HAEMOLYSIN SECRETION ATP-BINDING PROTEIN"/>
    <property type="match status" value="1"/>
</dbReference>
<keyword evidence="2 7" id="KW-0812">Transmembrane</keyword>
<dbReference type="EMBL" id="CP051635">
    <property type="protein sequence ID" value="UTC99179.1"/>
    <property type="molecule type" value="Genomic_DNA"/>
</dbReference>
<dbReference type="InterPro" id="IPR003593">
    <property type="entry name" value="AAA+_ATPase"/>
</dbReference>
<dbReference type="SMART" id="SM00382">
    <property type="entry name" value="AAA"/>
    <property type="match status" value="1"/>
</dbReference>
<dbReference type="InterPro" id="IPR039421">
    <property type="entry name" value="Type_1_exporter"/>
</dbReference>
<feature type="transmembrane region" description="Helical" evidence="7">
    <location>
        <begin position="283"/>
        <end position="302"/>
    </location>
</feature>
<evidence type="ECO:0000313" key="9">
    <source>
        <dbReference type="EMBL" id="UTC99179.1"/>
    </source>
</evidence>
<comment type="subcellular location">
    <subcellularLocation>
        <location evidence="1">Cell membrane</location>
        <topology evidence="1">Multi-pass membrane protein</topology>
    </subcellularLocation>
</comment>
<dbReference type="PROSITE" id="PS00211">
    <property type="entry name" value="ABC_TRANSPORTER_1"/>
    <property type="match status" value="1"/>
</dbReference>
<evidence type="ECO:0000256" key="1">
    <source>
        <dbReference type="ARBA" id="ARBA00004651"/>
    </source>
</evidence>
<dbReference type="Gene3D" id="1.20.1560.10">
    <property type="entry name" value="ABC transporter type 1, transmembrane domain"/>
    <property type="match status" value="1"/>
</dbReference>
<evidence type="ECO:0000256" key="2">
    <source>
        <dbReference type="ARBA" id="ARBA00022692"/>
    </source>
</evidence>
<evidence type="ECO:0000256" key="5">
    <source>
        <dbReference type="ARBA" id="ARBA00022989"/>
    </source>
</evidence>
<dbReference type="SUPFAM" id="SSF90123">
    <property type="entry name" value="ABC transporter transmembrane region"/>
    <property type="match status" value="1"/>
</dbReference>
<dbReference type="GO" id="GO:0034040">
    <property type="term" value="F:ATPase-coupled lipid transmembrane transporter activity"/>
    <property type="evidence" value="ECO:0007669"/>
    <property type="project" value="TreeGrafter"/>
</dbReference>
<evidence type="ECO:0000313" key="10">
    <source>
        <dbReference type="Proteomes" id="UP001056981"/>
    </source>
</evidence>
<proteinExistence type="predicted"/>
<dbReference type="Pfam" id="PF00005">
    <property type="entry name" value="ABC_tran"/>
    <property type="match status" value="1"/>
</dbReference>
<keyword evidence="3" id="KW-0547">Nucleotide-binding</keyword>
<reference evidence="9" key="1">
    <citation type="submission" date="2020-04" db="EMBL/GenBank/DDBJ databases">
        <title>Comparative genomics of oral phylogroup-2 Treponema strains.</title>
        <authorList>
            <person name="Zeng H."/>
            <person name="Chan Y.K."/>
            <person name="Watt R.M."/>
        </authorList>
    </citation>
    <scope>NUCLEOTIDE SEQUENCE</scope>
    <source>
        <strain evidence="9">OMZ 905</strain>
    </source>
</reference>
<gene>
    <name evidence="9" type="ORF">E4N86_00040</name>
</gene>
<dbReference type="InterPro" id="IPR017871">
    <property type="entry name" value="ABC_transporter-like_CS"/>
</dbReference>
<dbReference type="Proteomes" id="UP001056981">
    <property type="component" value="Chromosome"/>
</dbReference>
<evidence type="ECO:0000259" key="8">
    <source>
        <dbReference type="PROSITE" id="PS50893"/>
    </source>
</evidence>
<evidence type="ECO:0000256" key="6">
    <source>
        <dbReference type="ARBA" id="ARBA00023136"/>
    </source>
</evidence>
<feature type="transmembrane region" description="Helical" evidence="7">
    <location>
        <begin position="163"/>
        <end position="179"/>
    </location>
</feature>
<dbReference type="PANTHER" id="PTHR24221">
    <property type="entry name" value="ATP-BINDING CASSETTE SUB-FAMILY B"/>
    <property type="match status" value="1"/>
</dbReference>
<feature type="transmembrane region" description="Helical" evidence="7">
    <location>
        <begin position="12"/>
        <end position="37"/>
    </location>
</feature>
<dbReference type="InterPro" id="IPR027417">
    <property type="entry name" value="P-loop_NTPase"/>
</dbReference>
<evidence type="ECO:0000256" key="4">
    <source>
        <dbReference type="ARBA" id="ARBA00022840"/>
    </source>
</evidence>
<feature type="transmembrane region" description="Helical" evidence="7">
    <location>
        <begin position="251"/>
        <end position="271"/>
    </location>
</feature>
<dbReference type="Gene3D" id="3.40.50.300">
    <property type="entry name" value="P-loop containing nucleotide triphosphate hydrolases"/>
    <property type="match status" value="1"/>
</dbReference>
<protein>
    <submittedName>
        <fullName evidence="9">ABC transporter ATP-binding protein</fullName>
    </submittedName>
</protein>
<dbReference type="AlphaFoldDB" id="A0A9Q9EXU4"/>